<dbReference type="Proteomes" id="UP000265800">
    <property type="component" value="Unassembled WGS sequence"/>
</dbReference>
<evidence type="ECO:0000313" key="4">
    <source>
        <dbReference type="EMBL" id="RIH82346.1"/>
    </source>
</evidence>
<dbReference type="PANTHER" id="PTHR47235:SF1">
    <property type="entry name" value="BLR6548 PROTEIN"/>
    <property type="match status" value="1"/>
</dbReference>
<name>A0A399EEY5_9DEIN</name>
<evidence type="ECO:0000313" key="5">
    <source>
        <dbReference type="Proteomes" id="UP000265800"/>
    </source>
</evidence>
<dbReference type="InterPro" id="IPR028082">
    <property type="entry name" value="Peripla_BP_I"/>
</dbReference>
<keyword evidence="5" id="KW-1185">Reference proteome</keyword>
<dbReference type="SUPFAM" id="SSF53822">
    <property type="entry name" value="Periplasmic binding protein-like I"/>
    <property type="match status" value="1"/>
</dbReference>
<comment type="similarity">
    <text evidence="1">Belongs to the leucine-binding protein family.</text>
</comment>
<accession>A0A399EEY5</accession>
<feature type="domain" description="Leucine-binding protein" evidence="3">
    <location>
        <begin position="27"/>
        <end position="370"/>
    </location>
</feature>
<dbReference type="PANTHER" id="PTHR47235">
    <property type="entry name" value="BLR6548 PROTEIN"/>
    <property type="match status" value="1"/>
</dbReference>
<comment type="caution">
    <text evidence="4">The sequence shown here is derived from an EMBL/GenBank/DDBJ whole genome shotgun (WGS) entry which is preliminary data.</text>
</comment>
<dbReference type="CDD" id="cd06341">
    <property type="entry name" value="PBP1_ABC_ligand_binding-like"/>
    <property type="match status" value="1"/>
</dbReference>
<gene>
    <name evidence="4" type="ORF">Mlute_02520</name>
</gene>
<evidence type="ECO:0000256" key="1">
    <source>
        <dbReference type="ARBA" id="ARBA00010062"/>
    </source>
</evidence>
<keyword evidence="2" id="KW-0732">Signal</keyword>
<organism evidence="4 5">
    <name type="scientific">Meiothermus luteus</name>
    <dbReference type="NCBI Taxonomy" id="2026184"/>
    <lineage>
        <taxon>Bacteria</taxon>
        <taxon>Thermotogati</taxon>
        <taxon>Deinococcota</taxon>
        <taxon>Deinococci</taxon>
        <taxon>Thermales</taxon>
        <taxon>Thermaceae</taxon>
        <taxon>Meiothermus</taxon>
    </lineage>
</organism>
<reference evidence="4 5" key="1">
    <citation type="submission" date="2018-08" db="EMBL/GenBank/DDBJ databases">
        <title>Meiothermus luteus KCTC 52599 genome sequencing project.</title>
        <authorList>
            <person name="Da Costa M.S."/>
            <person name="Albuquerque L."/>
            <person name="Raposo P."/>
            <person name="Froufe H.J.C."/>
            <person name="Barroso C.S."/>
            <person name="Egas C."/>
        </authorList>
    </citation>
    <scope>NUCLEOTIDE SEQUENCE [LARGE SCALE GENOMIC DNA]</scope>
    <source>
        <strain evidence="4 5">KCTC 52599</strain>
    </source>
</reference>
<dbReference type="InterPro" id="IPR028081">
    <property type="entry name" value="Leu-bd"/>
</dbReference>
<dbReference type="RefSeq" id="WP_245958976.1">
    <property type="nucleotide sequence ID" value="NZ_QWKZ01000113.1"/>
</dbReference>
<evidence type="ECO:0000256" key="2">
    <source>
        <dbReference type="ARBA" id="ARBA00022729"/>
    </source>
</evidence>
<proteinExistence type="inferred from homology"/>
<protein>
    <submittedName>
        <fullName evidence="4">Leu/Ile/Val-binding protein</fullName>
    </submittedName>
</protein>
<dbReference type="EMBL" id="QWKZ01000113">
    <property type="protein sequence ID" value="RIH82346.1"/>
    <property type="molecule type" value="Genomic_DNA"/>
</dbReference>
<dbReference type="Pfam" id="PF13458">
    <property type="entry name" value="Peripla_BP_6"/>
    <property type="match status" value="1"/>
</dbReference>
<sequence>MWKPWQAGVWALAALSLGGVGLAQPQPIRVGFIGGLSGGFIQPEPPRIVRAYFERVNAQGGIQGRRLELYVEDDKTDPAAASQAARRLVDSVGVVAHVGSASALDCSVNGAFYVQRGLVSIQGTGVDPLCFRNPNISPVNTGPFVATTLVLQYAAQNLKKDKICAFFTQLPGLEPAYREAVAEFEQITGKKILLQDYSYKPGDDPTPLVLRVRQAGCEATLFAGSDAFAISWMNAALAQNLLRATQWLFLPSTYTEAFARAMGSRANGVQVASELEPYLGNSPALNDWRELSRQNNIPLTSFSLASYLAAEIFVNTLKTIQGEITRESVAAAFKRMPPYRTPLLGDPYTFGDAPAHRSNQSIKMLELRDGAYRLAYPGWIRLQRR</sequence>
<dbReference type="AlphaFoldDB" id="A0A399EEY5"/>
<dbReference type="Gene3D" id="3.40.50.2300">
    <property type="match status" value="2"/>
</dbReference>
<evidence type="ECO:0000259" key="3">
    <source>
        <dbReference type="Pfam" id="PF13458"/>
    </source>
</evidence>